<dbReference type="GO" id="GO:0008017">
    <property type="term" value="F:microtubule binding"/>
    <property type="evidence" value="ECO:0007669"/>
    <property type="project" value="InterPro"/>
</dbReference>
<name>B4PXH9_DROYA</name>
<evidence type="ECO:0000256" key="3">
    <source>
        <dbReference type="ARBA" id="ARBA00022490"/>
    </source>
</evidence>
<evidence type="ECO:0000256" key="1">
    <source>
        <dbReference type="ARBA" id="ARBA00004245"/>
    </source>
</evidence>
<sequence length="495" mass="55269">MAPSVPSNVTVASNVTVTHNSMVQWSRGDILEWFNDTLKCSLTKIEHLCTGAAYCNLMHMLFPDVINLKRVKFVSNQEYEFLANFKELQKAFNMVEVSPPVQVNKLVKGRCVDNFEFAVWFRHFFVSNHNAERLKGYDVLASRDHQDIGLGSSRSTTPVSATKNRRGIEIVKISPRRGQKKAAYEDYIETNQNKSPAFKKDDRKQGSTTAEAPVLKPKPGKFPLNQSNTKDKTTKAAMPAKEPTRFSKRSVRIPPLDLTGICADTPRPMTPAMGTKSTEKPGRQNGTGRTGPTMIQTRKPSVQNASEPKKKEAAKRIEAVNERIHRPEPEKRSHECKPEKNGPRMEQLGVGKEKESLHKTNPNENPAKPSNNEKTNNQNNNTQYIHSEIIEIFKSPVYFTEKGSKPKTHDDDSDNDDDDDDGAIPVELSKNLAKLLTSCELSKEQLLAEVMIHCGLHLYIKNTDDDDDDDVDTAVQTTSTDAASGSQTGKAAKHL</sequence>
<accession>B4PXH9</accession>
<feature type="compositionally biased region" description="Polar residues" evidence="9">
    <location>
        <begin position="293"/>
        <end position="306"/>
    </location>
</feature>
<dbReference type="HOGENOM" id="CLU_551266_0_0_1"/>
<feature type="compositionally biased region" description="Polar residues" evidence="9">
    <location>
        <begin position="359"/>
        <end position="370"/>
    </location>
</feature>
<dbReference type="GO" id="GO:0005874">
    <property type="term" value="C:microtubule"/>
    <property type="evidence" value="ECO:0007669"/>
    <property type="project" value="UniProtKB-KW"/>
</dbReference>
<reference evidence="11" key="1">
    <citation type="submission" date="2006-01" db="EMBL/GenBank/DDBJ databases">
        <title>The Genome of Drosophila yakuba.</title>
        <authorList>
            <consortium name="The Drosophila yakuba Sequencing Consortium"/>
        </authorList>
    </citation>
    <scope>NUCLEOTIDE SEQUENCE</scope>
    <source>
        <strain evidence="11">Tai18E2</strain>
    </source>
</reference>
<feature type="compositionally biased region" description="Acidic residues" evidence="9">
    <location>
        <begin position="411"/>
        <end position="422"/>
    </location>
</feature>
<keyword evidence="7" id="KW-0206">Cytoskeleton</keyword>
<dbReference type="Proteomes" id="UP000002282">
    <property type="component" value="Chromosome X"/>
</dbReference>
<feature type="region of interest" description="Disordered" evidence="9">
    <location>
        <begin position="463"/>
        <end position="495"/>
    </location>
</feature>
<evidence type="ECO:0000313" key="11">
    <source>
        <dbReference type="EMBL" id="EDX02930.1"/>
    </source>
</evidence>
<dbReference type="GO" id="GO:0051301">
    <property type="term" value="P:cell division"/>
    <property type="evidence" value="ECO:0007669"/>
    <property type="project" value="UniProtKB-KW"/>
</dbReference>
<evidence type="ECO:0000256" key="6">
    <source>
        <dbReference type="ARBA" id="ARBA00022776"/>
    </source>
</evidence>
<feature type="compositionally biased region" description="Basic and acidic residues" evidence="9">
    <location>
        <begin position="307"/>
        <end position="343"/>
    </location>
</feature>
<dbReference type="OMA" id="NDQGAND"/>
<evidence type="ECO:0000256" key="8">
    <source>
        <dbReference type="ARBA" id="ARBA00023306"/>
    </source>
</evidence>
<dbReference type="eggNOG" id="KOG3000">
    <property type="taxonomic scope" value="Eukaryota"/>
</dbReference>
<keyword evidence="6" id="KW-0498">Mitosis</keyword>
<dbReference type="InterPro" id="IPR001715">
    <property type="entry name" value="CH_dom"/>
</dbReference>
<dbReference type="SUPFAM" id="SSF47576">
    <property type="entry name" value="Calponin-homology domain, CH-domain"/>
    <property type="match status" value="1"/>
</dbReference>
<keyword evidence="5" id="KW-0493">Microtubule</keyword>
<dbReference type="InterPro" id="IPR036872">
    <property type="entry name" value="CH_dom_sf"/>
</dbReference>
<proteinExistence type="inferred from homology"/>
<evidence type="ECO:0000256" key="9">
    <source>
        <dbReference type="SAM" id="MobiDB-lite"/>
    </source>
</evidence>
<dbReference type="AlphaFoldDB" id="B4PXH9"/>
<evidence type="ECO:0000313" key="12">
    <source>
        <dbReference type="EMBL" id="KRK07024.1"/>
    </source>
</evidence>
<evidence type="ECO:0000259" key="10">
    <source>
        <dbReference type="PROSITE" id="PS50021"/>
    </source>
</evidence>
<keyword evidence="8" id="KW-0131">Cell cycle</keyword>
<feature type="region of interest" description="Disordered" evidence="9">
    <location>
        <begin position="192"/>
        <end position="379"/>
    </location>
</feature>
<reference evidence="11" key="4">
    <citation type="submission" date="2015-11" db="EMBL/GenBank/DDBJ databases">
        <authorList>
            <consortium name="FlyBase"/>
        </authorList>
    </citation>
    <scope>NUCLEOTIDE SEQUENCE</scope>
    <source>
        <strain evidence="11">Tai18E2</strain>
    </source>
</reference>
<dbReference type="EMBL" id="CM000162">
    <property type="protein sequence ID" value="EDX02930.1"/>
    <property type="molecule type" value="Genomic_DNA"/>
</dbReference>
<dbReference type="PROSITE" id="PS50021">
    <property type="entry name" value="CH"/>
    <property type="match status" value="1"/>
</dbReference>
<dbReference type="Gene3D" id="1.10.418.10">
    <property type="entry name" value="Calponin-like domain"/>
    <property type="match status" value="1"/>
</dbReference>
<feature type="region of interest" description="Disordered" evidence="9">
    <location>
        <begin position="401"/>
        <end position="424"/>
    </location>
</feature>
<feature type="domain" description="Calponin-homology (CH)" evidence="10">
    <location>
        <begin position="24"/>
        <end position="126"/>
    </location>
</feature>
<evidence type="ECO:0000256" key="5">
    <source>
        <dbReference type="ARBA" id="ARBA00022701"/>
    </source>
</evidence>
<dbReference type="Pfam" id="PF00307">
    <property type="entry name" value="CH"/>
    <property type="match status" value="1"/>
</dbReference>
<reference evidence="11 13" key="2">
    <citation type="journal article" date="2007" name="Nature">
        <title>Evolution of genes and genomes on the Drosophila phylogeny.</title>
        <authorList>
            <consortium name="Drosophila 12 Genomes Consortium"/>
            <person name="Clark A.G."/>
            <person name="Eisen M.B."/>
            <person name="Smith D.R."/>
            <person name="Bergman C.M."/>
            <person name="Oliver B."/>
            <person name="Markow T.A."/>
            <person name="Kaufman T.C."/>
            <person name="Kellis M."/>
            <person name="Gelbart W."/>
            <person name="Iyer V.N."/>
            <person name="Pollard D.A."/>
            <person name="Sackton T.B."/>
            <person name="Larracuente A.M."/>
            <person name="Singh N.D."/>
            <person name="Abad J.P."/>
            <person name="Abt D.N."/>
            <person name="Adryan B."/>
            <person name="Aguade M."/>
            <person name="Akashi H."/>
            <person name="Anderson W.W."/>
            <person name="Aquadro C.F."/>
            <person name="Ardell D.H."/>
            <person name="Arguello R."/>
            <person name="Artieri C.G."/>
            <person name="Barbash D.A."/>
            <person name="Barker D."/>
            <person name="Barsanti P."/>
            <person name="Batterham P."/>
            <person name="Batzoglou S."/>
            <person name="Begun D."/>
            <person name="Bhutkar A."/>
            <person name="Blanco E."/>
            <person name="Bosak S.A."/>
            <person name="Bradley R.K."/>
            <person name="Brand A.D."/>
            <person name="Brent M.R."/>
            <person name="Brooks A.N."/>
            <person name="Brown R.H."/>
            <person name="Butlin R.K."/>
            <person name="Caggese C."/>
            <person name="Calvi B.R."/>
            <person name="Bernardo de Carvalho A."/>
            <person name="Caspi A."/>
            <person name="Castrezana S."/>
            <person name="Celniker S.E."/>
            <person name="Chang J.L."/>
            <person name="Chapple C."/>
            <person name="Chatterji S."/>
            <person name="Chinwalla A."/>
            <person name="Civetta A."/>
            <person name="Clifton S.W."/>
            <person name="Comeron J.M."/>
            <person name="Costello J.C."/>
            <person name="Coyne J.A."/>
            <person name="Daub J."/>
            <person name="David R.G."/>
            <person name="Delcher A.L."/>
            <person name="Delehaunty K."/>
            <person name="Do C.B."/>
            <person name="Ebling H."/>
            <person name="Edwards K."/>
            <person name="Eickbush T."/>
            <person name="Evans J.D."/>
            <person name="Filipski A."/>
            <person name="Findeiss S."/>
            <person name="Freyhult E."/>
            <person name="Fulton L."/>
            <person name="Fulton R."/>
            <person name="Garcia A.C."/>
            <person name="Gardiner A."/>
            <person name="Garfield D.A."/>
            <person name="Garvin B.E."/>
            <person name="Gibson G."/>
            <person name="Gilbert D."/>
            <person name="Gnerre S."/>
            <person name="Godfrey J."/>
            <person name="Good R."/>
            <person name="Gotea V."/>
            <person name="Gravely B."/>
            <person name="Greenberg A.J."/>
            <person name="Griffiths-Jones S."/>
            <person name="Gross S."/>
            <person name="Guigo R."/>
            <person name="Gustafson E.A."/>
            <person name="Haerty W."/>
            <person name="Hahn M.W."/>
            <person name="Halligan D.L."/>
            <person name="Halpern A.L."/>
            <person name="Halter G.M."/>
            <person name="Han M.V."/>
            <person name="Heger A."/>
            <person name="Hillier L."/>
            <person name="Hinrichs A.S."/>
            <person name="Holmes I."/>
            <person name="Hoskins R.A."/>
            <person name="Hubisz M.J."/>
            <person name="Hultmark D."/>
            <person name="Huntley M.A."/>
            <person name="Jaffe D.B."/>
            <person name="Jagadeeshan S."/>
            <person name="Jeck W.R."/>
            <person name="Johnson J."/>
            <person name="Jones C.D."/>
            <person name="Jordan W.C."/>
            <person name="Karpen G.H."/>
            <person name="Kataoka E."/>
            <person name="Keightley P.D."/>
            <person name="Kheradpour P."/>
            <person name="Kirkness E.F."/>
            <person name="Koerich L.B."/>
            <person name="Kristiansen K."/>
            <person name="Kudrna D."/>
            <person name="Kulathinal R.J."/>
            <person name="Kumar S."/>
            <person name="Kwok R."/>
            <person name="Lander E."/>
            <person name="Langley C.H."/>
            <person name="Lapoint R."/>
            <person name="Lazzaro B.P."/>
            <person name="Lee S.J."/>
            <person name="Levesque L."/>
            <person name="Li R."/>
            <person name="Lin C.F."/>
            <person name="Lin M.F."/>
            <person name="Lindblad-Toh K."/>
            <person name="Llopart A."/>
            <person name="Long M."/>
            <person name="Low L."/>
            <person name="Lozovsky E."/>
            <person name="Lu J."/>
            <person name="Luo M."/>
            <person name="Machado C.A."/>
            <person name="Makalowski W."/>
            <person name="Marzo M."/>
            <person name="Matsuda M."/>
            <person name="Matzkin L."/>
            <person name="McAllister B."/>
            <person name="McBride C.S."/>
            <person name="McKernan B."/>
            <person name="McKernan K."/>
            <person name="Mendez-Lago M."/>
            <person name="Minx P."/>
            <person name="Mollenhauer M.U."/>
            <person name="Montooth K."/>
            <person name="Mount S.M."/>
            <person name="Mu X."/>
            <person name="Myers E."/>
            <person name="Negre B."/>
            <person name="Newfeld S."/>
            <person name="Nielsen R."/>
            <person name="Noor M.A."/>
            <person name="O'Grady P."/>
            <person name="Pachter L."/>
            <person name="Papaceit M."/>
            <person name="Parisi M.J."/>
            <person name="Parisi M."/>
            <person name="Parts L."/>
            <person name="Pedersen J.S."/>
            <person name="Pesole G."/>
            <person name="Phillippy A.M."/>
            <person name="Ponting C.P."/>
            <person name="Pop M."/>
            <person name="Porcelli D."/>
            <person name="Powell J.R."/>
            <person name="Prohaska S."/>
            <person name="Pruitt K."/>
            <person name="Puig M."/>
            <person name="Quesneville H."/>
            <person name="Ram K.R."/>
            <person name="Rand D."/>
            <person name="Rasmussen M.D."/>
            <person name="Reed L.K."/>
            <person name="Reenan R."/>
            <person name="Reily A."/>
            <person name="Remington K.A."/>
            <person name="Rieger T.T."/>
            <person name="Ritchie M.G."/>
            <person name="Robin C."/>
            <person name="Rogers Y.H."/>
            <person name="Rohde C."/>
            <person name="Rozas J."/>
            <person name="Rubenfield M.J."/>
            <person name="Ruiz A."/>
            <person name="Russo S."/>
            <person name="Salzberg S.L."/>
            <person name="Sanchez-Gracia A."/>
            <person name="Saranga D.J."/>
            <person name="Sato H."/>
            <person name="Schaeffer S.W."/>
            <person name="Schatz M.C."/>
            <person name="Schlenke T."/>
            <person name="Schwartz R."/>
            <person name="Segarra C."/>
            <person name="Singh R.S."/>
            <person name="Sirot L."/>
            <person name="Sirota M."/>
            <person name="Sisneros N.B."/>
            <person name="Smith C.D."/>
            <person name="Smith T.F."/>
            <person name="Spieth J."/>
            <person name="Stage D.E."/>
            <person name="Stark A."/>
            <person name="Stephan W."/>
            <person name="Strausberg R.L."/>
            <person name="Strempel S."/>
            <person name="Sturgill D."/>
            <person name="Sutton G."/>
            <person name="Sutton G.G."/>
            <person name="Tao W."/>
            <person name="Teichmann S."/>
            <person name="Tobari Y.N."/>
            <person name="Tomimura Y."/>
            <person name="Tsolas J.M."/>
            <person name="Valente V.L."/>
            <person name="Venter E."/>
            <person name="Venter J.C."/>
            <person name="Vicario S."/>
            <person name="Vieira F.G."/>
            <person name="Vilella A.J."/>
            <person name="Villasante A."/>
            <person name="Walenz B."/>
            <person name="Wang J."/>
            <person name="Wasserman M."/>
            <person name="Watts T."/>
            <person name="Wilson D."/>
            <person name="Wilson R.K."/>
            <person name="Wing R.A."/>
            <person name="Wolfner M.F."/>
            <person name="Wong A."/>
            <person name="Wong G.K."/>
            <person name="Wu C.I."/>
            <person name="Wu G."/>
            <person name="Yamamoto D."/>
            <person name="Yang H.P."/>
            <person name="Yang S.P."/>
            <person name="Yorke J.A."/>
            <person name="Yoshida K."/>
            <person name="Zdobnov E."/>
            <person name="Zhang P."/>
            <person name="Zhang Y."/>
            <person name="Zimin A.V."/>
            <person name="Baldwin J."/>
            <person name="Abdouelleil A."/>
            <person name="Abdulkadir J."/>
            <person name="Abebe A."/>
            <person name="Abera B."/>
            <person name="Abreu J."/>
            <person name="Acer S.C."/>
            <person name="Aftuck L."/>
            <person name="Alexander A."/>
            <person name="An P."/>
            <person name="Anderson E."/>
            <person name="Anderson S."/>
            <person name="Arachi H."/>
            <person name="Azer M."/>
            <person name="Bachantsang P."/>
            <person name="Barry A."/>
            <person name="Bayul T."/>
            <person name="Berlin A."/>
            <person name="Bessette D."/>
            <person name="Bloom T."/>
            <person name="Blye J."/>
            <person name="Boguslavskiy L."/>
            <person name="Bonnet C."/>
            <person name="Boukhgalter B."/>
            <person name="Bourzgui I."/>
            <person name="Brown A."/>
            <person name="Cahill P."/>
            <person name="Channer S."/>
            <person name="Cheshatsang Y."/>
            <person name="Chuda L."/>
            <person name="Citroen M."/>
            <person name="Collymore A."/>
            <person name="Cooke P."/>
            <person name="Costello M."/>
            <person name="D'Aco K."/>
            <person name="Daza R."/>
            <person name="De Haan G."/>
            <person name="DeGray S."/>
            <person name="DeMaso C."/>
            <person name="Dhargay N."/>
            <person name="Dooley K."/>
            <person name="Dooley E."/>
            <person name="Doricent M."/>
            <person name="Dorje P."/>
            <person name="Dorjee K."/>
            <person name="Dupes A."/>
            <person name="Elong R."/>
            <person name="Falk J."/>
            <person name="Farina A."/>
            <person name="Faro S."/>
            <person name="Ferguson D."/>
            <person name="Fisher S."/>
            <person name="Foley C.D."/>
            <person name="Franke A."/>
            <person name="Friedrich D."/>
            <person name="Gadbois L."/>
            <person name="Gearin G."/>
            <person name="Gearin C.R."/>
            <person name="Giannoukos G."/>
            <person name="Goode T."/>
            <person name="Graham J."/>
            <person name="Grandbois E."/>
            <person name="Grewal S."/>
            <person name="Gyaltsen K."/>
            <person name="Hafez N."/>
            <person name="Hagos B."/>
            <person name="Hall J."/>
            <person name="Henson C."/>
            <person name="Hollinger A."/>
            <person name="Honan T."/>
            <person name="Huard M.D."/>
            <person name="Hughes L."/>
            <person name="Hurhula B."/>
            <person name="Husby M.E."/>
            <person name="Kamat A."/>
            <person name="Kanga B."/>
            <person name="Kashin S."/>
            <person name="Khazanovich D."/>
            <person name="Kisner P."/>
            <person name="Lance K."/>
            <person name="Lara M."/>
            <person name="Lee W."/>
            <person name="Lennon N."/>
            <person name="Letendre F."/>
            <person name="LeVine R."/>
            <person name="Lipovsky A."/>
            <person name="Liu X."/>
            <person name="Liu J."/>
            <person name="Liu S."/>
            <person name="Lokyitsang T."/>
            <person name="Lokyitsang Y."/>
            <person name="Lubonja R."/>
            <person name="Lui A."/>
            <person name="MacDonald P."/>
            <person name="Magnisalis V."/>
            <person name="Maru K."/>
            <person name="Matthews C."/>
            <person name="McCusker W."/>
            <person name="McDonough S."/>
            <person name="Mehta T."/>
            <person name="Meldrim J."/>
            <person name="Meneus L."/>
            <person name="Mihai O."/>
            <person name="Mihalev A."/>
            <person name="Mihova T."/>
            <person name="Mittelman R."/>
            <person name="Mlenga V."/>
            <person name="Montmayeur A."/>
            <person name="Mulrain L."/>
            <person name="Navidi A."/>
            <person name="Naylor J."/>
            <person name="Negash T."/>
            <person name="Nguyen T."/>
            <person name="Nguyen N."/>
            <person name="Nicol R."/>
            <person name="Norbu C."/>
            <person name="Norbu N."/>
            <person name="Novod N."/>
            <person name="O'Neill B."/>
            <person name="Osman S."/>
            <person name="Markiewicz E."/>
            <person name="Oyono O.L."/>
            <person name="Patti C."/>
            <person name="Phunkhang P."/>
            <person name="Pierre F."/>
            <person name="Priest M."/>
            <person name="Raghuraman S."/>
            <person name="Rege F."/>
            <person name="Reyes R."/>
            <person name="Rise C."/>
            <person name="Rogov P."/>
            <person name="Ross K."/>
            <person name="Ryan E."/>
            <person name="Settipalli S."/>
            <person name="Shea T."/>
            <person name="Sherpa N."/>
            <person name="Shi L."/>
            <person name="Shih D."/>
            <person name="Sparrow T."/>
            <person name="Spaulding J."/>
            <person name="Stalker J."/>
            <person name="Stange-Thomann N."/>
            <person name="Stavropoulos S."/>
            <person name="Stone C."/>
            <person name="Strader C."/>
            <person name="Tesfaye S."/>
            <person name="Thomson T."/>
            <person name="Thoulutsang Y."/>
            <person name="Thoulutsang D."/>
            <person name="Topham K."/>
            <person name="Topping I."/>
            <person name="Tsamla T."/>
            <person name="Vassiliev H."/>
            <person name="Vo A."/>
            <person name="Wangchuk T."/>
            <person name="Wangdi T."/>
            <person name="Weiand M."/>
            <person name="Wilkinson J."/>
            <person name="Wilson A."/>
            <person name="Yadav S."/>
            <person name="Young G."/>
            <person name="Yu Q."/>
            <person name="Zembek L."/>
            <person name="Zhong D."/>
            <person name="Zimmer A."/>
            <person name="Zwirko Z."/>
            <person name="Jaffe D.B."/>
            <person name="Alvarez P."/>
            <person name="Brockman W."/>
            <person name="Butler J."/>
            <person name="Chin C."/>
            <person name="Gnerre S."/>
            <person name="Grabherr M."/>
            <person name="Kleber M."/>
            <person name="Mauceli E."/>
            <person name="MacCallum I."/>
        </authorList>
    </citation>
    <scope>NUCLEOTIDE SEQUENCE [LARGE SCALE GENOMIC DNA]</scope>
    <source>
        <strain evidence="11">Tai18E2</strain>
        <strain evidence="13">Tai18E2 / Tucson 14021-0261.01</strain>
    </source>
</reference>
<dbReference type="InterPro" id="IPR027328">
    <property type="entry name" value="MAPRE"/>
</dbReference>
<evidence type="ECO:0000256" key="4">
    <source>
        <dbReference type="ARBA" id="ARBA00022618"/>
    </source>
</evidence>
<gene>
    <name evidence="11" type="primary">Dyak\GE15400</name>
    <name evidence="11" type="ORF">Dyak_GE15400</name>
</gene>
<dbReference type="EMBL" id="CM000162">
    <property type="protein sequence ID" value="KRK07024.1"/>
    <property type="molecule type" value="Genomic_DNA"/>
</dbReference>
<dbReference type="PANTHER" id="PTHR10623">
    <property type="entry name" value="MICROTUBULE-ASSOCIATED PROTEIN RP/EB FAMILY MEMBER"/>
    <property type="match status" value="1"/>
</dbReference>
<keyword evidence="13" id="KW-1185">Reference proteome</keyword>
<feature type="compositionally biased region" description="Low complexity" evidence="9">
    <location>
        <begin position="473"/>
        <end position="484"/>
    </location>
</feature>
<evidence type="ECO:0000313" key="13">
    <source>
        <dbReference type="Proteomes" id="UP000002282"/>
    </source>
</evidence>
<dbReference type="FunFam" id="1.10.418.10:FF:000028">
    <property type="entry name" value="RP/EB family microtubule-associated protein"/>
    <property type="match status" value="1"/>
</dbReference>
<reference evidence="11 13" key="3">
    <citation type="journal article" date="2007" name="PLoS Biol.">
        <title>Principles of genome evolution in the Drosophila melanogaster species group.</title>
        <authorList>
            <person name="Ranz J.M."/>
            <person name="Maurin D."/>
            <person name="Chan Y.S."/>
            <person name="von Grotthuss M."/>
            <person name="Hillier L.W."/>
            <person name="Roote J."/>
            <person name="Ashburner M."/>
            <person name="Bergman C.M."/>
        </authorList>
    </citation>
    <scope>NUCLEOTIDE SEQUENCE [LARGE SCALE GENOMIC DNA]</scope>
    <source>
        <strain evidence="11">Tai18E2</strain>
        <strain evidence="13">Tai18E2 / Tucson 14021-0261.01</strain>
    </source>
</reference>
<dbReference type="KEGG" id="dya:Dyak_GE15400"/>
<comment type="subcellular location">
    <subcellularLocation>
        <location evidence="1">Cytoplasm</location>
        <location evidence="1">Cytoskeleton</location>
    </subcellularLocation>
</comment>
<evidence type="ECO:0000256" key="7">
    <source>
        <dbReference type="ARBA" id="ARBA00023212"/>
    </source>
</evidence>
<organism evidence="11 13">
    <name type="scientific">Drosophila yakuba</name>
    <name type="common">Fruit fly</name>
    <dbReference type="NCBI Taxonomy" id="7245"/>
    <lineage>
        <taxon>Eukaryota</taxon>
        <taxon>Metazoa</taxon>
        <taxon>Ecdysozoa</taxon>
        <taxon>Arthropoda</taxon>
        <taxon>Hexapoda</taxon>
        <taxon>Insecta</taxon>
        <taxon>Pterygota</taxon>
        <taxon>Neoptera</taxon>
        <taxon>Endopterygota</taxon>
        <taxon>Diptera</taxon>
        <taxon>Brachycera</taxon>
        <taxon>Muscomorpha</taxon>
        <taxon>Ephydroidea</taxon>
        <taxon>Drosophilidae</taxon>
        <taxon>Drosophila</taxon>
        <taxon>Sophophora</taxon>
    </lineage>
</organism>
<keyword evidence="4" id="KW-0132">Cell division</keyword>
<evidence type="ECO:0000256" key="2">
    <source>
        <dbReference type="ARBA" id="ARBA00010729"/>
    </source>
</evidence>
<dbReference type="OrthoDB" id="7854775at2759"/>
<protein>
    <submittedName>
        <fullName evidence="11">Uncharacterized protein, isoform A</fullName>
    </submittedName>
    <submittedName>
        <fullName evidence="12">Uncharacterized protein, isoform B</fullName>
    </submittedName>
</protein>
<comment type="similarity">
    <text evidence="2">Belongs to the MAPRE family.</text>
</comment>
<keyword evidence="3" id="KW-0963">Cytoplasm</keyword>
<dbReference type="SMR" id="B4PXH9"/>